<name>A6IWV4_RAT</name>
<dbReference type="EMBL" id="CH473971">
    <property type="protein sequence ID" value="EDM14385.1"/>
    <property type="molecule type" value="Genomic_DNA"/>
</dbReference>
<accession>A6IWV4</accession>
<reference evidence="2" key="1">
    <citation type="submission" date="2005-09" db="EMBL/GenBank/DDBJ databases">
        <authorList>
            <person name="Mural R.J."/>
            <person name="Li P.W."/>
            <person name="Adams M.D."/>
            <person name="Amanatides P.G."/>
            <person name="Baden-Tillson H."/>
            <person name="Barnstead M."/>
            <person name="Chin S.H."/>
            <person name="Dew I."/>
            <person name="Evans C.A."/>
            <person name="Ferriera S."/>
            <person name="Flanigan M."/>
            <person name="Fosler C."/>
            <person name="Glodek A."/>
            <person name="Gu Z."/>
            <person name="Holt R.A."/>
            <person name="Jennings D."/>
            <person name="Kraft C.L."/>
            <person name="Lu F."/>
            <person name="Nguyen T."/>
            <person name="Nusskern D.R."/>
            <person name="Pfannkoch C.M."/>
            <person name="Sitter C."/>
            <person name="Sutton G.G."/>
            <person name="Venter J.C."/>
            <person name="Wang Z."/>
            <person name="Woodage T."/>
            <person name="Zheng X.H."/>
            <person name="Zhong F."/>
        </authorList>
    </citation>
    <scope>NUCLEOTIDE SEQUENCE [LARGE SCALE GENOMIC DNA]</scope>
    <source>
        <strain>BN</strain>
        <strain evidence="2">Sprague-Dawley</strain>
    </source>
</reference>
<protein>
    <submittedName>
        <fullName evidence="1">RCG63668</fullName>
    </submittedName>
</protein>
<proteinExistence type="predicted"/>
<sequence length="37" mass="4195">MTLEDMGPGVLYPLRSMEKTFRGTKKRVRIAQEKGGI</sequence>
<gene>
    <name evidence="1" type="ORF">rCG_63668</name>
</gene>
<dbReference type="AlphaFoldDB" id="A6IWV4"/>
<dbReference type="Proteomes" id="UP000234681">
    <property type="component" value="Chromosome 18"/>
</dbReference>
<evidence type="ECO:0000313" key="1">
    <source>
        <dbReference type="EMBL" id="EDM14385.1"/>
    </source>
</evidence>
<evidence type="ECO:0000313" key="2">
    <source>
        <dbReference type="Proteomes" id="UP000234681"/>
    </source>
</evidence>
<organism evidence="1 2">
    <name type="scientific">Rattus norvegicus</name>
    <name type="common">Rat</name>
    <dbReference type="NCBI Taxonomy" id="10116"/>
    <lineage>
        <taxon>Eukaryota</taxon>
        <taxon>Metazoa</taxon>
        <taxon>Chordata</taxon>
        <taxon>Craniata</taxon>
        <taxon>Vertebrata</taxon>
        <taxon>Euteleostomi</taxon>
        <taxon>Mammalia</taxon>
        <taxon>Eutheria</taxon>
        <taxon>Euarchontoglires</taxon>
        <taxon>Glires</taxon>
        <taxon>Rodentia</taxon>
        <taxon>Myomorpha</taxon>
        <taxon>Muroidea</taxon>
        <taxon>Muridae</taxon>
        <taxon>Murinae</taxon>
        <taxon>Rattus</taxon>
    </lineage>
</organism>